<dbReference type="GO" id="GO:0005737">
    <property type="term" value="C:cytoplasm"/>
    <property type="evidence" value="ECO:0007669"/>
    <property type="project" value="UniProtKB-SubCell"/>
</dbReference>
<dbReference type="GO" id="GO:0008766">
    <property type="term" value="F:UDP-N-acetylmuramoylalanyl-D-glutamyl-2,6-diaminopimelate-D-alanyl-D-alanine ligase activity"/>
    <property type="evidence" value="ECO:0007669"/>
    <property type="project" value="RHEA"/>
</dbReference>
<dbReference type="Gene3D" id="3.90.190.20">
    <property type="entry name" value="Mur ligase, C-terminal domain"/>
    <property type="match status" value="1"/>
</dbReference>
<keyword evidence="5 10" id="KW-0067">ATP-binding</keyword>
<dbReference type="GO" id="GO:0009252">
    <property type="term" value="P:peptidoglycan biosynthetic process"/>
    <property type="evidence" value="ECO:0007669"/>
    <property type="project" value="UniProtKB-UniRule"/>
</dbReference>
<dbReference type="HOGENOM" id="CLU_031507_1_1_0"/>
<dbReference type="GO" id="GO:0051301">
    <property type="term" value="P:cell division"/>
    <property type="evidence" value="ECO:0007669"/>
    <property type="project" value="UniProtKB-KW"/>
</dbReference>
<dbReference type="SUPFAM" id="SSF63418">
    <property type="entry name" value="MurE/MurF N-terminal domain"/>
    <property type="match status" value="1"/>
</dbReference>
<organism evidence="13 14">
    <name type="scientific">Phycisphaera mikurensis (strain NBRC 102666 / KCTC 22515 / FYK2301M01)</name>
    <dbReference type="NCBI Taxonomy" id="1142394"/>
    <lineage>
        <taxon>Bacteria</taxon>
        <taxon>Pseudomonadati</taxon>
        <taxon>Planctomycetota</taxon>
        <taxon>Phycisphaerae</taxon>
        <taxon>Phycisphaerales</taxon>
        <taxon>Phycisphaeraceae</taxon>
        <taxon>Phycisphaera</taxon>
    </lineage>
</organism>
<comment type="catalytic activity">
    <reaction evidence="10">
        <text>D-alanyl-D-alanine + UDP-N-acetyl-alpha-D-muramoyl-L-alanyl-gamma-D-glutamyl-meso-2,6-diaminopimelate + ATP = UDP-N-acetyl-alpha-D-muramoyl-L-alanyl-gamma-D-glutamyl-meso-2,6-diaminopimeloyl-D-alanyl-D-alanine + ADP + phosphate + H(+)</text>
        <dbReference type="Rhea" id="RHEA:28374"/>
        <dbReference type="ChEBI" id="CHEBI:15378"/>
        <dbReference type="ChEBI" id="CHEBI:30616"/>
        <dbReference type="ChEBI" id="CHEBI:43474"/>
        <dbReference type="ChEBI" id="CHEBI:57822"/>
        <dbReference type="ChEBI" id="CHEBI:61386"/>
        <dbReference type="ChEBI" id="CHEBI:83905"/>
        <dbReference type="ChEBI" id="CHEBI:456216"/>
        <dbReference type="EC" id="6.3.2.10"/>
    </reaction>
</comment>
<dbReference type="EC" id="6.3.2.10" evidence="10"/>
<dbReference type="EMBL" id="AP012338">
    <property type="protein sequence ID" value="BAM04656.1"/>
    <property type="molecule type" value="Genomic_DNA"/>
</dbReference>
<dbReference type="InterPro" id="IPR035911">
    <property type="entry name" value="MurE/MurF_N"/>
</dbReference>
<evidence type="ECO:0000256" key="4">
    <source>
        <dbReference type="ARBA" id="ARBA00022741"/>
    </source>
</evidence>
<feature type="binding site" evidence="10">
    <location>
        <begin position="116"/>
        <end position="122"/>
    </location>
    <ligand>
        <name>ATP</name>
        <dbReference type="ChEBI" id="CHEBI:30616"/>
    </ligand>
</feature>
<evidence type="ECO:0000313" key="13">
    <source>
        <dbReference type="EMBL" id="BAM04656.1"/>
    </source>
</evidence>
<evidence type="ECO:0000256" key="8">
    <source>
        <dbReference type="ARBA" id="ARBA00023306"/>
    </source>
</evidence>
<dbReference type="UniPathway" id="UPA00219"/>
<dbReference type="PANTHER" id="PTHR43024">
    <property type="entry name" value="UDP-N-ACETYLMURAMOYL-TRIPEPTIDE--D-ALANYL-D-ALANINE LIGASE"/>
    <property type="match status" value="1"/>
</dbReference>
<sequence>MQGCTLGEVAEAAGATLHGPAGAANRPAAAFGIDSRTLPAGGVFFALGSADRDGHGFAEATVRGGAAAAVVRDRWERPAAGTYLAVDDPAAALHRLAARQRERLRAGGCRVVAVGGSNGKTSTRRLIHHTLAAGGLAGTQSPASFNNHLGVPLTLLAARPDDAFVAAEIGTNHPGEIAPLADLLRPEVAVIASIGAEHLGHFGSLGAVAEEEAALLPAVRPGGVVFCPPEAAAALQPFYDVAEGVALVPVTEARHGALVPAGFPLLGQHQRANARLAAAVGRWFGLDADAVAAALSTATPAPGRMEPLRLGGGAEAGGVTVVHDAYNANPDSVAAALRHLAAAPAPGRRVVVLGPMLELGRFAGDAHRDAAALAEASADLVLLVGDAWPTPGTDLDAVAAALEPGDTVLVKASRGSALERLFPLIERGVASRPPVRPRGPVP</sequence>
<dbReference type="InterPro" id="IPR005863">
    <property type="entry name" value="UDP-N-AcMur_synth"/>
</dbReference>
<dbReference type="InterPro" id="IPR051046">
    <property type="entry name" value="MurCDEF_CellWall_CoF430Synth"/>
</dbReference>
<evidence type="ECO:0000256" key="7">
    <source>
        <dbReference type="ARBA" id="ARBA00022984"/>
    </source>
</evidence>
<dbReference type="KEGG" id="phm:PSMK_24970"/>
<evidence type="ECO:0000256" key="1">
    <source>
        <dbReference type="ARBA" id="ARBA00022490"/>
    </source>
</evidence>
<evidence type="ECO:0000256" key="9">
    <source>
        <dbReference type="ARBA" id="ARBA00023316"/>
    </source>
</evidence>
<keyword evidence="8 10" id="KW-0131">Cell cycle</keyword>
<gene>
    <name evidence="10 13" type="primary">murF</name>
    <name evidence="13" type="ordered locus">PSMK_24970</name>
</gene>
<dbReference type="Pfam" id="PF08245">
    <property type="entry name" value="Mur_ligase_M"/>
    <property type="match status" value="1"/>
</dbReference>
<comment type="similarity">
    <text evidence="10">Belongs to the MurCDEF family. MurF subfamily.</text>
</comment>
<dbReference type="Gene3D" id="3.40.1190.10">
    <property type="entry name" value="Mur-like, catalytic domain"/>
    <property type="match status" value="1"/>
</dbReference>
<dbReference type="STRING" id="1142394.PSMK_24970"/>
<dbReference type="AlphaFoldDB" id="I0IHB8"/>
<feature type="domain" description="Mur ligase C-terminal" evidence="11">
    <location>
        <begin position="304"/>
        <end position="421"/>
    </location>
</feature>
<evidence type="ECO:0000256" key="10">
    <source>
        <dbReference type="HAMAP-Rule" id="MF_02019"/>
    </source>
</evidence>
<dbReference type="InterPro" id="IPR013221">
    <property type="entry name" value="Mur_ligase_cen"/>
</dbReference>
<evidence type="ECO:0000256" key="6">
    <source>
        <dbReference type="ARBA" id="ARBA00022960"/>
    </source>
</evidence>
<dbReference type="PATRIC" id="fig|1142394.8.peg.2579"/>
<keyword evidence="14" id="KW-1185">Reference proteome</keyword>
<evidence type="ECO:0000256" key="3">
    <source>
        <dbReference type="ARBA" id="ARBA00022618"/>
    </source>
</evidence>
<dbReference type="GO" id="GO:0005524">
    <property type="term" value="F:ATP binding"/>
    <property type="evidence" value="ECO:0007669"/>
    <property type="project" value="UniProtKB-UniRule"/>
</dbReference>
<dbReference type="InterPro" id="IPR036565">
    <property type="entry name" value="Mur-like_cat_sf"/>
</dbReference>
<dbReference type="eggNOG" id="COG0770">
    <property type="taxonomic scope" value="Bacteria"/>
</dbReference>
<evidence type="ECO:0000256" key="5">
    <source>
        <dbReference type="ARBA" id="ARBA00022840"/>
    </source>
</evidence>
<keyword evidence="2 10" id="KW-0436">Ligase</keyword>
<proteinExistence type="inferred from homology"/>
<dbReference type="InterPro" id="IPR036615">
    <property type="entry name" value="Mur_ligase_C_dom_sf"/>
</dbReference>
<evidence type="ECO:0000259" key="12">
    <source>
        <dbReference type="Pfam" id="PF08245"/>
    </source>
</evidence>
<dbReference type="GO" id="GO:0047480">
    <property type="term" value="F:UDP-N-acetylmuramoyl-tripeptide-D-alanyl-D-alanine ligase activity"/>
    <property type="evidence" value="ECO:0007669"/>
    <property type="project" value="UniProtKB-UniRule"/>
</dbReference>
<evidence type="ECO:0000259" key="11">
    <source>
        <dbReference type="Pfam" id="PF02875"/>
    </source>
</evidence>
<keyword evidence="7 10" id="KW-0573">Peptidoglycan synthesis</keyword>
<dbReference type="SUPFAM" id="SSF53244">
    <property type="entry name" value="MurD-like peptide ligases, peptide-binding domain"/>
    <property type="match status" value="1"/>
</dbReference>
<dbReference type="Proteomes" id="UP000007881">
    <property type="component" value="Chromosome"/>
</dbReference>
<dbReference type="GO" id="GO:0071555">
    <property type="term" value="P:cell wall organization"/>
    <property type="evidence" value="ECO:0007669"/>
    <property type="project" value="UniProtKB-KW"/>
</dbReference>
<dbReference type="GO" id="GO:0008360">
    <property type="term" value="P:regulation of cell shape"/>
    <property type="evidence" value="ECO:0007669"/>
    <property type="project" value="UniProtKB-KW"/>
</dbReference>
<keyword evidence="4 10" id="KW-0547">Nucleotide-binding</keyword>
<dbReference type="HAMAP" id="MF_02019">
    <property type="entry name" value="MurF"/>
    <property type="match status" value="1"/>
</dbReference>
<comment type="subcellular location">
    <subcellularLocation>
        <location evidence="10">Cytoplasm</location>
    </subcellularLocation>
</comment>
<keyword evidence="9 10" id="KW-0961">Cell wall biogenesis/degradation</keyword>
<keyword evidence="6 10" id="KW-0133">Cell shape</keyword>
<dbReference type="InterPro" id="IPR004101">
    <property type="entry name" value="Mur_ligase_C"/>
</dbReference>
<evidence type="ECO:0000313" key="14">
    <source>
        <dbReference type="Proteomes" id="UP000007881"/>
    </source>
</evidence>
<dbReference type="PANTHER" id="PTHR43024:SF1">
    <property type="entry name" value="UDP-N-ACETYLMURAMOYL-TRIPEPTIDE--D-ALANYL-D-ALANINE LIGASE"/>
    <property type="match status" value="1"/>
</dbReference>
<comment type="function">
    <text evidence="10">Involved in cell wall formation. Catalyzes the final step in the synthesis of UDP-N-acetylmuramoyl-pentapeptide, the precursor of murein.</text>
</comment>
<keyword evidence="3 10" id="KW-0132">Cell division</keyword>
<protein>
    <recommendedName>
        <fullName evidence="10">UDP-N-acetylmuramoyl-tripeptide--D-alanyl-D-alanine ligase</fullName>
        <ecNumber evidence="10">6.3.2.10</ecNumber>
    </recommendedName>
    <alternativeName>
        <fullName evidence="10">D-alanyl-D-alanine-adding enzyme</fullName>
    </alternativeName>
</protein>
<accession>I0IHB8</accession>
<dbReference type="RefSeq" id="WP_014437869.1">
    <property type="nucleotide sequence ID" value="NC_017080.1"/>
</dbReference>
<dbReference type="Pfam" id="PF02875">
    <property type="entry name" value="Mur_ligase_C"/>
    <property type="match status" value="1"/>
</dbReference>
<comment type="pathway">
    <text evidence="10">Cell wall biogenesis; peptidoglycan biosynthesis.</text>
</comment>
<name>I0IHB8_PHYMF</name>
<evidence type="ECO:0000256" key="2">
    <source>
        <dbReference type="ARBA" id="ARBA00022598"/>
    </source>
</evidence>
<feature type="domain" description="Mur ligase central" evidence="12">
    <location>
        <begin position="114"/>
        <end position="228"/>
    </location>
</feature>
<reference evidence="13 14" key="1">
    <citation type="submission" date="2012-02" db="EMBL/GenBank/DDBJ databases">
        <title>Complete genome sequence of Phycisphaera mikurensis NBRC 102666.</title>
        <authorList>
            <person name="Ankai A."/>
            <person name="Hosoyama A."/>
            <person name="Terui Y."/>
            <person name="Sekine M."/>
            <person name="Fukai R."/>
            <person name="Kato Y."/>
            <person name="Nakamura S."/>
            <person name="Yamada-Narita S."/>
            <person name="Kawakoshi A."/>
            <person name="Fukunaga Y."/>
            <person name="Yamazaki S."/>
            <person name="Fujita N."/>
        </authorList>
    </citation>
    <scope>NUCLEOTIDE SEQUENCE [LARGE SCALE GENOMIC DNA]</scope>
    <source>
        <strain evidence="14">NBRC 102666 / KCTC 22515 / FYK2301M01</strain>
    </source>
</reference>
<dbReference type="Gene3D" id="3.40.1390.10">
    <property type="entry name" value="MurE/MurF, N-terminal domain"/>
    <property type="match status" value="1"/>
</dbReference>
<dbReference type="SUPFAM" id="SSF53623">
    <property type="entry name" value="MurD-like peptide ligases, catalytic domain"/>
    <property type="match status" value="1"/>
</dbReference>
<keyword evidence="1 10" id="KW-0963">Cytoplasm</keyword>